<dbReference type="EMBL" id="AE017245">
    <property type="protein sequence ID" value="AAZ43494.2"/>
    <property type="molecule type" value="Genomic_DNA"/>
</dbReference>
<dbReference type="AlphaFoldDB" id="Q4A6X7"/>
<keyword evidence="1" id="KW-0472">Membrane</keyword>
<feature type="transmembrane region" description="Helical" evidence="1">
    <location>
        <begin position="270"/>
        <end position="287"/>
    </location>
</feature>
<keyword evidence="1" id="KW-1133">Transmembrane helix</keyword>
<organism evidence="3 4">
    <name type="scientific">Mycoplasmopsis synoviae (strain 53)</name>
    <name type="common">Mycoplasma synoviae</name>
    <dbReference type="NCBI Taxonomy" id="262723"/>
    <lineage>
        <taxon>Bacteria</taxon>
        <taxon>Bacillati</taxon>
        <taxon>Mycoplasmatota</taxon>
        <taxon>Mycoplasmoidales</taxon>
        <taxon>Metamycoplasmataceae</taxon>
        <taxon>Mycoplasmopsis</taxon>
    </lineage>
</organism>
<reference evidence="3 4" key="1">
    <citation type="journal article" date="2005" name="J. Bacteriol.">
        <title>Swine and poultry pathogens: the complete genome sequences of two strains of Mycoplasma hyopneumoniae and a strain of Mycoplasma synoviae.</title>
        <authorList>
            <person name="Vasconcelos A.T."/>
            <person name="Ferreira H.B."/>
            <person name="Bizarro C.V."/>
            <person name="Bonatto S.L."/>
            <person name="Carvalho M.O."/>
            <person name="Pinto P.M."/>
            <person name="Almeida D.F."/>
            <person name="Almeida L.G."/>
            <person name="Almeida R."/>
            <person name="Alves-Filho L."/>
            <person name="Assuncao E.N."/>
            <person name="Azevedo V.A."/>
            <person name="Bogo M.R."/>
            <person name="Brigido M.M."/>
            <person name="Brocchi M."/>
            <person name="Burity H.A."/>
            <person name="Camargo A.A."/>
            <person name="Camargo S.S."/>
            <person name="Carepo M.S."/>
            <person name="Carraro D.M."/>
            <person name="de Mattos Cascardo J.C."/>
            <person name="Castro L.A."/>
            <person name="Cavalcanti G."/>
            <person name="Chemale G."/>
            <person name="Collevatti R.G."/>
            <person name="Cunha C.W."/>
            <person name="Dallagiovanna B."/>
            <person name="Dambros B.P."/>
            <person name="Dellagostin O.A."/>
            <person name="Falcao C."/>
            <person name="Fantinatti-Garboggini F."/>
            <person name="Felipe M.S."/>
            <person name="Fiorentin L."/>
            <person name="Franco G.R."/>
            <person name="Freitas N.S."/>
            <person name="Frias D."/>
            <person name="Grangeiro T.B."/>
            <person name="Grisard E.C."/>
            <person name="Guimaraes C.T."/>
            <person name="Hungria M."/>
            <person name="Jardim S.N."/>
            <person name="Krieger M.A."/>
            <person name="Laurino J.P."/>
            <person name="Lima L.F."/>
            <person name="Lopes M.I."/>
            <person name="Loreto E.L."/>
            <person name="Madeira H.M."/>
            <person name="Manfio G.P."/>
            <person name="Maranhao A.Q."/>
            <person name="Martinkovics C.T."/>
            <person name="Medeiros S.R."/>
            <person name="Moreira M.A."/>
            <person name="Neiva M."/>
            <person name="Ramalho-Neto C.E."/>
            <person name="Nicolas M.F."/>
            <person name="Oliveira S.C."/>
            <person name="Paixao R.F."/>
            <person name="Pedrosa F.O."/>
            <person name="Pena S.D."/>
            <person name="Pereira M."/>
            <person name="Pereira-Ferrari L."/>
            <person name="Piffer I."/>
            <person name="Pinto L.S."/>
            <person name="Potrich D.P."/>
            <person name="Salim A.C."/>
            <person name="Santos F.R."/>
            <person name="Schmitt R."/>
            <person name="Schneider M.P."/>
            <person name="Schrank A."/>
            <person name="Schrank I.S."/>
            <person name="Schuck A.F."/>
            <person name="Seuanez H.N."/>
            <person name="Silva D.W."/>
            <person name="Silva R."/>
            <person name="Silva S.C."/>
            <person name="Soares C.M."/>
            <person name="Souza K.R."/>
            <person name="Souza R.C."/>
            <person name="Staats C.C."/>
            <person name="Steffens M.B."/>
            <person name="Teixeira S.M."/>
            <person name="Urmenyi T.P."/>
            <person name="Vainstein M.H."/>
            <person name="Zuccherato L.W."/>
            <person name="Simpson A.J."/>
            <person name="Zaha A."/>
        </authorList>
    </citation>
    <scope>NUCLEOTIDE SEQUENCE [LARGE SCALE GENOMIC DNA]</scope>
    <source>
        <strain evidence="3 4">53</strain>
    </source>
</reference>
<dbReference type="KEGG" id="msy:MS53_0073"/>
<evidence type="ECO:0000256" key="1">
    <source>
        <dbReference type="SAM" id="Phobius"/>
    </source>
</evidence>
<gene>
    <name evidence="3" type="ordered locus">MS53_0073</name>
</gene>
<evidence type="ECO:0000313" key="3">
    <source>
        <dbReference type="EMBL" id="AAZ43494.2"/>
    </source>
</evidence>
<accession>Q4A6X7</accession>
<dbReference type="Pfam" id="PF03772">
    <property type="entry name" value="Competence"/>
    <property type="match status" value="1"/>
</dbReference>
<dbReference type="HOGENOM" id="CLU_049306_0_0_14"/>
<feature type="domain" description="ComEC/Rec2-related protein" evidence="2">
    <location>
        <begin position="123"/>
        <end position="358"/>
    </location>
</feature>
<protein>
    <recommendedName>
        <fullName evidence="2">ComEC/Rec2-related protein domain-containing protein</fullName>
    </recommendedName>
</protein>
<name>Q4A6X7_MYCS5</name>
<evidence type="ECO:0000313" key="4">
    <source>
        <dbReference type="Proteomes" id="UP000000549"/>
    </source>
</evidence>
<feature type="transmembrane region" description="Helical" evidence="1">
    <location>
        <begin position="218"/>
        <end position="235"/>
    </location>
</feature>
<dbReference type="Proteomes" id="UP000000549">
    <property type="component" value="Chromosome"/>
</dbReference>
<feature type="transmembrane region" description="Helical" evidence="1">
    <location>
        <begin position="348"/>
        <end position="367"/>
    </location>
</feature>
<dbReference type="eggNOG" id="COG0658">
    <property type="taxonomic scope" value="Bacteria"/>
</dbReference>
<keyword evidence="1" id="KW-0812">Transmembrane</keyword>
<dbReference type="NCBIfam" id="TIGR00360">
    <property type="entry name" value="ComEC_N-term"/>
    <property type="match status" value="1"/>
</dbReference>
<evidence type="ECO:0000259" key="2">
    <source>
        <dbReference type="Pfam" id="PF03772"/>
    </source>
</evidence>
<feature type="transmembrane region" description="Helical" evidence="1">
    <location>
        <begin position="168"/>
        <end position="185"/>
    </location>
</feature>
<sequence length="373" mass="44510">MILICILVKNLVQNFYLYENKEIANLNLKVISKNNNYLIAKDLFFNKYLLKTKENLNLYQSFQVSGVLEKIESNYSQYYLSENVKFQILNLKINEWKSYDLRYFFFNYLSQKHVYKNYVIPIIFGYSTEDKNDLFKNLNDIGVIHLVVISGFHFSLIYLSIAKITKKIDNSKIIAFSLIFIYFLFVKKSPSVYRSILMIFFGFVFEKFQKFKKWNNNYLEIYLAFLFVILINKYYVLKLGFWFSFVVVIFIHLINDFLKSFILSDIWKKVITFFLIWIISQILIIIFNKNNSLLSMLSLIIMAPVIEVLIISSLILIPFKFLLNYLYLGFEEIVNLISKVSVLAKIEFIYQSEILWTLLLFLIFIFGKKVKYC</sequence>
<feature type="transmembrane region" description="Helical" evidence="1">
    <location>
        <begin position="191"/>
        <end position="206"/>
    </location>
</feature>
<dbReference type="STRING" id="262723.MS53_0073"/>
<feature type="transmembrane region" description="Helical" evidence="1">
    <location>
        <begin position="141"/>
        <end position="161"/>
    </location>
</feature>
<proteinExistence type="predicted"/>
<dbReference type="InterPro" id="IPR004477">
    <property type="entry name" value="ComEC_N"/>
</dbReference>
<feature type="transmembrane region" description="Helical" evidence="1">
    <location>
        <begin position="293"/>
        <end position="317"/>
    </location>
</feature>
<keyword evidence="4" id="KW-1185">Reference proteome</keyword>